<sequence>MLVTNQKKLQCGKGTRYWLKENMWKSIFHTHVKLPSKLSAALQSFEHFLSCSSRALRQNCIAEMKNCDEWKPFLVMIAIDLSLTIVNILLKKVLEEGMDHLVFITYRLSVSSIFLVPISYFRERNGRPRLTFQILCFLFFSAIIGASVTQYFFLLGIQYTSATFACAFVNMVPAITFIMALPFGLETVNIKCRSGKAKILGTFVCIGGALLLTLYKGKPLFDFSHYQSAVPPVAMRSEMEQGSSTRIAEKWPIGVIALIMGTLFWSSWFILQSKISKRYPCQYSSTAIMTFFGAMQSAILAFSTGTDLSMWVLKGKIQIFTVLYSGIVGSSMCYVGMSWCVKKRGPVFTAAFSPLVQIMSGMIDIPVLHEQLHLGSVMGSMLVMMGLYILLWGKSKDMQNGVTKFAQEVEETKEQEPQCEKSGVSSWKAYKLYTKQRMNFVSAVSS</sequence>
<evidence type="ECO:0000256" key="5">
    <source>
        <dbReference type="ARBA" id="ARBA00023136"/>
    </source>
</evidence>
<dbReference type="Proteomes" id="UP001367508">
    <property type="component" value="Unassembled WGS sequence"/>
</dbReference>
<dbReference type="Pfam" id="PF00892">
    <property type="entry name" value="EamA"/>
    <property type="match status" value="2"/>
</dbReference>
<feature type="transmembrane region" description="Helical" evidence="6">
    <location>
        <begin position="159"/>
        <end position="185"/>
    </location>
</feature>
<dbReference type="PANTHER" id="PTHR31218">
    <property type="entry name" value="WAT1-RELATED PROTEIN"/>
    <property type="match status" value="1"/>
</dbReference>
<feature type="transmembrane region" description="Helical" evidence="6">
    <location>
        <begin position="197"/>
        <end position="215"/>
    </location>
</feature>
<evidence type="ECO:0000256" key="1">
    <source>
        <dbReference type="ARBA" id="ARBA00004141"/>
    </source>
</evidence>
<keyword evidence="9" id="KW-1185">Reference proteome</keyword>
<feature type="transmembrane region" description="Helical" evidence="6">
    <location>
        <begin position="73"/>
        <end position="90"/>
    </location>
</feature>
<feature type="transmembrane region" description="Helical" evidence="6">
    <location>
        <begin position="374"/>
        <end position="391"/>
    </location>
</feature>
<feature type="transmembrane region" description="Helical" evidence="6">
    <location>
        <begin position="102"/>
        <end position="120"/>
    </location>
</feature>
<accession>A0AAN9MVZ8</accession>
<comment type="subcellular location">
    <subcellularLocation>
        <location evidence="1">Membrane</location>
        <topology evidence="1">Multi-pass membrane protein</topology>
    </subcellularLocation>
</comment>
<gene>
    <name evidence="8" type="ORF">VNO77_01147</name>
</gene>
<evidence type="ECO:0000259" key="7">
    <source>
        <dbReference type="Pfam" id="PF00892"/>
    </source>
</evidence>
<feature type="transmembrane region" description="Helical" evidence="6">
    <location>
        <begin position="283"/>
        <end position="305"/>
    </location>
</feature>
<dbReference type="InterPro" id="IPR000620">
    <property type="entry name" value="EamA_dom"/>
</dbReference>
<dbReference type="SUPFAM" id="SSF103481">
    <property type="entry name" value="Multidrug resistance efflux transporter EmrE"/>
    <property type="match status" value="2"/>
</dbReference>
<dbReference type="InterPro" id="IPR037185">
    <property type="entry name" value="EmrE-like"/>
</dbReference>
<evidence type="ECO:0000313" key="8">
    <source>
        <dbReference type="EMBL" id="KAK7359197.1"/>
    </source>
</evidence>
<dbReference type="AlphaFoldDB" id="A0AAN9MVZ8"/>
<keyword evidence="3 6" id="KW-0812">Transmembrane</keyword>
<reference evidence="8 9" key="1">
    <citation type="submission" date="2024-01" db="EMBL/GenBank/DDBJ databases">
        <title>The genomes of 5 underutilized Papilionoideae crops provide insights into root nodulation and disease resistanc.</title>
        <authorList>
            <person name="Jiang F."/>
        </authorList>
    </citation>
    <scope>NUCLEOTIDE SEQUENCE [LARGE SCALE GENOMIC DNA]</scope>
    <source>
        <strain evidence="8">LVBAO_FW01</strain>
        <tissue evidence="8">Leaves</tissue>
    </source>
</reference>
<feature type="domain" description="EamA" evidence="7">
    <location>
        <begin position="74"/>
        <end position="213"/>
    </location>
</feature>
<feature type="transmembrane region" description="Helical" evidence="6">
    <location>
        <begin position="347"/>
        <end position="368"/>
    </location>
</feature>
<comment type="caution">
    <text evidence="8">The sequence shown here is derived from an EMBL/GenBank/DDBJ whole genome shotgun (WGS) entry which is preliminary data.</text>
</comment>
<protein>
    <recommendedName>
        <fullName evidence="7">EamA domain-containing protein</fullName>
    </recommendedName>
</protein>
<evidence type="ECO:0000256" key="2">
    <source>
        <dbReference type="ARBA" id="ARBA00007635"/>
    </source>
</evidence>
<evidence type="ECO:0000256" key="6">
    <source>
        <dbReference type="SAM" id="Phobius"/>
    </source>
</evidence>
<keyword evidence="5 6" id="KW-0472">Membrane</keyword>
<name>A0AAN9MVZ8_CANGL</name>
<comment type="similarity">
    <text evidence="2">Belongs to the drug/metabolite transporter (DMT) superfamily. Plant drug/metabolite exporter (P-DME) (TC 2.A.7.4) family.</text>
</comment>
<proteinExistence type="inferred from homology"/>
<keyword evidence="4 6" id="KW-1133">Transmembrane helix</keyword>
<feature type="transmembrane region" description="Helical" evidence="6">
    <location>
        <begin position="132"/>
        <end position="153"/>
    </location>
</feature>
<feature type="transmembrane region" description="Helical" evidence="6">
    <location>
        <begin position="317"/>
        <end position="335"/>
    </location>
</feature>
<dbReference type="EMBL" id="JAYMYQ010000001">
    <property type="protein sequence ID" value="KAK7359197.1"/>
    <property type="molecule type" value="Genomic_DNA"/>
</dbReference>
<evidence type="ECO:0000256" key="4">
    <source>
        <dbReference type="ARBA" id="ARBA00022989"/>
    </source>
</evidence>
<dbReference type="GO" id="GO:0016020">
    <property type="term" value="C:membrane"/>
    <property type="evidence" value="ECO:0007669"/>
    <property type="project" value="UniProtKB-SubCell"/>
</dbReference>
<evidence type="ECO:0000313" key="9">
    <source>
        <dbReference type="Proteomes" id="UP001367508"/>
    </source>
</evidence>
<organism evidence="8 9">
    <name type="scientific">Canavalia gladiata</name>
    <name type="common">Sword bean</name>
    <name type="synonym">Dolichos gladiatus</name>
    <dbReference type="NCBI Taxonomy" id="3824"/>
    <lineage>
        <taxon>Eukaryota</taxon>
        <taxon>Viridiplantae</taxon>
        <taxon>Streptophyta</taxon>
        <taxon>Embryophyta</taxon>
        <taxon>Tracheophyta</taxon>
        <taxon>Spermatophyta</taxon>
        <taxon>Magnoliopsida</taxon>
        <taxon>eudicotyledons</taxon>
        <taxon>Gunneridae</taxon>
        <taxon>Pentapetalae</taxon>
        <taxon>rosids</taxon>
        <taxon>fabids</taxon>
        <taxon>Fabales</taxon>
        <taxon>Fabaceae</taxon>
        <taxon>Papilionoideae</taxon>
        <taxon>50 kb inversion clade</taxon>
        <taxon>NPAAA clade</taxon>
        <taxon>indigoferoid/millettioid clade</taxon>
        <taxon>Phaseoleae</taxon>
        <taxon>Canavalia</taxon>
    </lineage>
</organism>
<evidence type="ECO:0000256" key="3">
    <source>
        <dbReference type="ARBA" id="ARBA00022692"/>
    </source>
</evidence>
<dbReference type="GO" id="GO:0022857">
    <property type="term" value="F:transmembrane transporter activity"/>
    <property type="evidence" value="ECO:0007669"/>
    <property type="project" value="InterPro"/>
</dbReference>
<dbReference type="InterPro" id="IPR030184">
    <property type="entry name" value="WAT1-related"/>
</dbReference>
<feature type="domain" description="EamA" evidence="7">
    <location>
        <begin position="253"/>
        <end position="391"/>
    </location>
</feature>
<feature type="transmembrane region" description="Helical" evidence="6">
    <location>
        <begin position="251"/>
        <end position="271"/>
    </location>
</feature>